<evidence type="ECO:0000313" key="2">
    <source>
        <dbReference type="Proteomes" id="UP000053660"/>
    </source>
</evidence>
<dbReference type="Proteomes" id="UP000053660">
    <property type="component" value="Unassembled WGS sequence"/>
</dbReference>
<evidence type="ECO:0008006" key="3">
    <source>
        <dbReference type="Google" id="ProtNLM"/>
    </source>
</evidence>
<dbReference type="AlphaFoldDB" id="A0A0B1SKP6"/>
<sequence length="110" mass="12355">MKLRSSLALGLEYDKLINGYASQAAKMLKMVSLFSISQLIYHQVNGQAQVYNCSIEESAMRNAGGCNYGHTSNNERPGLGENIFAIRNPHFNKIEAAAMVHKRFAFIEWE</sequence>
<keyword evidence="2" id="KW-1185">Reference proteome</keyword>
<dbReference type="CDD" id="cd05380">
    <property type="entry name" value="CAP_euk"/>
    <property type="match status" value="1"/>
</dbReference>
<name>A0A0B1SKP6_OESDE</name>
<protein>
    <recommendedName>
        <fullName evidence="3">SCP domain-containing protein</fullName>
    </recommendedName>
</protein>
<dbReference type="SUPFAM" id="SSF55797">
    <property type="entry name" value="PR-1-like"/>
    <property type="match status" value="1"/>
</dbReference>
<dbReference type="Gene3D" id="3.40.33.10">
    <property type="entry name" value="CAP"/>
    <property type="match status" value="1"/>
</dbReference>
<proteinExistence type="predicted"/>
<reference evidence="1 2" key="1">
    <citation type="submission" date="2014-03" db="EMBL/GenBank/DDBJ databases">
        <title>Draft genome of the hookworm Oesophagostomum dentatum.</title>
        <authorList>
            <person name="Mitreva M."/>
        </authorList>
    </citation>
    <scope>NUCLEOTIDE SEQUENCE [LARGE SCALE GENOMIC DNA]</scope>
    <source>
        <strain evidence="1 2">OD-Hann</strain>
    </source>
</reference>
<dbReference type="OrthoDB" id="5876828at2759"/>
<dbReference type="InterPro" id="IPR035940">
    <property type="entry name" value="CAP_sf"/>
</dbReference>
<evidence type="ECO:0000313" key="1">
    <source>
        <dbReference type="EMBL" id="KHJ85908.1"/>
    </source>
</evidence>
<dbReference type="EMBL" id="KN562187">
    <property type="protein sequence ID" value="KHJ85908.1"/>
    <property type="molecule type" value="Genomic_DNA"/>
</dbReference>
<accession>A0A0B1SKP6</accession>
<gene>
    <name evidence="1" type="ORF">OESDEN_14355</name>
</gene>
<organism evidence="1 2">
    <name type="scientific">Oesophagostomum dentatum</name>
    <name type="common">Nodular worm</name>
    <dbReference type="NCBI Taxonomy" id="61180"/>
    <lineage>
        <taxon>Eukaryota</taxon>
        <taxon>Metazoa</taxon>
        <taxon>Ecdysozoa</taxon>
        <taxon>Nematoda</taxon>
        <taxon>Chromadorea</taxon>
        <taxon>Rhabditida</taxon>
        <taxon>Rhabditina</taxon>
        <taxon>Rhabditomorpha</taxon>
        <taxon>Strongyloidea</taxon>
        <taxon>Strongylidae</taxon>
        <taxon>Oesophagostomum</taxon>
    </lineage>
</organism>